<comment type="subcellular location">
    <subcellularLocation>
        <location evidence="1">Cell membrane</location>
        <topology evidence="1">Multi-pass membrane protein</topology>
    </subcellularLocation>
</comment>
<dbReference type="OrthoDB" id="9806127at2"/>
<dbReference type="GO" id="GO:0015421">
    <property type="term" value="F:ABC-type oligopeptide transporter activity"/>
    <property type="evidence" value="ECO:0007669"/>
    <property type="project" value="TreeGrafter"/>
</dbReference>
<dbReference type="Pfam" id="PF00005">
    <property type="entry name" value="ABC_tran"/>
    <property type="match status" value="1"/>
</dbReference>
<dbReference type="PROSITE" id="PS00211">
    <property type="entry name" value="ABC_TRANSPORTER_1"/>
    <property type="match status" value="1"/>
</dbReference>
<dbReference type="InterPro" id="IPR036640">
    <property type="entry name" value="ABC1_TM_sf"/>
</dbReference>
<dbReference type="GO" id="GO:0005524">
    <property type="term" value="F:ATP binding"/>
    <property type="evidence" value="ECO:0007669"/>
    <property type="project" value="UniProtKB-KW"/>
</dbReference>
<dbReference type="PANTHER" id="PTHR43394">
    <property type="entry name" value="ATP-DEPENDENT PERMEASE MDL1, MITOCHONDRIAL"/>
    <property type="match status" value="1"/>
</dbReference>
<dbReference type="STRING" id="446470.Snas_6289"/>
<dbReference type="PROSITE" id="PS50929">
    <property type="entry name" value="ABC_TM1F"/>
    <property type="match status" value="1"/>
</dbReference>
<feature type="transmembrane region" description="Helical" evidence="9">
    <location>
        <begin position="279"/>
        <end position="306"/>
    </location>
</feature>
<evidence type="ECO:0000313" key="13">
    <source>
        <dbReference type="Proteomes" id="UP000000844"/>
    </source>
</evidence>
<dbReference type="PROSITE" id="PS50893">
    <property type="entry name" value="ABC_TRANSPORTER_2"/>
    <property type="match status" value="1"/>
</dbReference>
<dbReference type="SMART" id="SM00382">
    <property type="entry name" value="AAA"/>
    <property type="match status" value="1"/>
</dbReference>
<reference evidence="12 13" key="1">
    <citation type="journal article" date="2009" name="Stand. Genomic Sci.">
        <title>Complete genome sequence of Stackebrandtia nassauensis type strain (LLR-40K-21).</title>
        <authorList>
            <person name="Munk C."/>
            <person name="Lapidus A."/>
            <person name="Copeland A."/>
            <person name="Jando M."/>
            <person name="Mayilraj S."/>
            <person name="Glavina Del Rio T."/>
            <person name="Nolan M."/>
            <person name="Chen F."/>
            <person name="Lucas S."/>
            <person name="Tice H."/>
            <person name="Cheng J.F."/>
            <person name="Han C."/>
            <person name="Detter J.C."/>
            <person name="Bruce D."/>
            <person name="Goodwin L."/>
            <person name="Chain P."/>
            <person name="Pitluck S."/>
            <person name="Goker M."/>
            <person name="Ovchinikova G."/>
            <person name="Pati A."/>
            <person name="Ivanova N."/>
            <person name="Mavromatis K."/>
            <person name="Chen A."/>
            <person name="Palaniappan K."/>
            <person name="Land M."/>
            <person name="Hauser L."/>
            <person name="Chang Y.J."/>
            <person name="Jeffries C.D."/>
            <person name="Bristow J."/>
            <person name="Eisen J.A."/>
            <person name="Markowitz V."/>
            <person name="Hugenholtz P."/>
            <person name="Kyrpides N.C."/>
            <person name="Klenk H.P."/>
        </authorList>
    </citation>
    <scope>NUCLEOTIDE SEQUENCE [LARGE SCALE GENOMIC DNA]</scope>
    <source>
        <strain evidence="13">DSM 44728 / CIP 108903 / NRRL B-16338 / NBRC 102104 / LLR-40K-21</strain>
    </source>
</reference>
<keyword evidence="8 9" id="KW-0472">Membrane</keyword>
<evidence type="ECO:0000256" key="3">
    <source>
        <dbReference type="ARBA" id="ARBA00022475"/>
    </source>
</evidence>
<evidence type="ECO:0000259" key="11">
    <source>
        <dbReference type="PROSITE" id="PS50929"/>
    </source>
</evidence>
<dbReference type="SUPFAM" id="SSF52540">
    <property type="entry name" value="P-loop containing nucleoside triphosphate hydrolases"/>
    <property type="match status" value="1"/>
</dbReference>
<keyword evidence="6" id="KW-0067">ATP-binding</keyword>
<dbReference type="KEGG" id="sna:Snas_6289"/>
<feature type="transmembrane region" description="Helical" evidence="9">
    <location>
        <begin position="62"/>
        <end position="86"/>
    </location>
</feature>
<sequence>MSTDTPKAALLPLLRGRLRPYRSQLAAILGLQGVQALSMLYLPTLNADIVDNGIVAGDTGYILRHGGVMLAVTIVQVVATAAAVYLGSKVAMGLGRDLRAAIFARVQDFSAREVNRFDAPSLITRTTNDVQQIQVLVLFTATMLLSSPFMAIGGLVLALGQDVPLTGVLAVLIPVLAVAMGLIISRLIPPSRLMQTRIDSVNQVMREQITGIRVIRAFVRDGHEQRRFGEANDDLMTVAIRVGRIQAYFGATAMLISSLASIAVVWFGGPRIASGEMQLGSLIAFLNYLGMILMAVMMTMSVFMLVPRGKVTAGRIMEVLDTEPSVAEPASPAPAPTRGQLELRGAGFGYPGAEQQVLCDITLTAPPGRTTAIVGSTGSGKTTLINLAARLMDVDTGGIAIDGVDLRSLDRRTLAATIGLIPQRAYLFSGTIASNLRYGDPDASDEQLWEALRIAQAADFVAGLPDGLGTGIGQGGVTVSGGQRQRLAIARALVAKPMIYLFDDAFSALDTATDAALRAALAEKLAGTTQIIVAQRISTIREADQIVVLDSGRVEAVGTHEQLMETSPTYTEIVNSQLTPQEAA</sequence>
<dbReference type="GO" id="GO:0016887">
    <property type="term" value="F:ATP hydrolysis activity"/>
    <property type="evidence" value="ECO:0007669"/>
    <property type="project" value="InterPro"/>
</dbReference>
<keyword evidence="5" id="KW-0547">Nucleotide-binding</keyword>
<feature type="domain" description="ABC transporter" evidence="10">
    <location>
        <begin position="343"/>
        <end position="576"/>
    </location>
</feature>
<keyword evidence="2" id="KW-0813">Transport</keyword>
<dbReference type="FunFam" id="3.40.50.300:FF:000854">
    <property type="entry name" value="Multidrug ABC transporter ATP-binding protein"/>
    <property type="match status" value="1"/>
</dbReference>
<dbReference type="GO" id="GO:0005886">
    <property type="term" value="C:plasma membrane"/>
    <property type="evidence" value="ECO:0007669"/>
    <property type="project" value="UniProtKB-SubCell"/>
</dbReference>
<dbReference type="InterPro" id="IPR039421">
    <property type="entry name" value="Type_1_exporter"/>
</dbReference>
<feature type="transmembrane region" description="Helical" evidence="9">
    <location>
        <begin position="245"/>
        <end position="267"/>
    </location>
</feature>
<dbReference type="InterPro" id="IPR003439">
    <property type="entry name" value="ABC_transporter-like_ATP-bd"/>
</dbReference>
<evidence type="ECO:0000256" key="1">
    <source>
        <dbReference type="ARBA" id="ARBA00004651"/>
    </source>
</evidence>
<dbReference type="InterPro" id="IPR003593">
    <property type="entry name" value="AAA+_ATPase"/>
</dbReference>
<evidence type="ECO:0000256" key="4">
    <source>
        <dbReference type="ARBA" id="ARBA00022692"/>
    </source>
</evidence>
<evidence type="ECO:0000256" key="2">
    <source>
        <dbReference type="ARBA" id="ARBA00022448"/>
    </source>
</evidence>
<keyword evidence="3" id="KW-1003">Cell membrane</keyword>
<dbReference type="Pfam" id="PF00664">
    <property type="entry name" value="ABC_membrane"/>
    <property type="match status" value="1"/>
</dbReference>
<dbReference type="InterPro" id="IPR017871">
    <property type="entry name" value="ABC_transporter-like_CS"/>
</dbReference>
<dbReference type="AlphaFoldDB" id="D3Q424"/>
<dbReference type="HOGENOM" id="CLU_000604_84_4_11"/>
<feature type="transmembrane region" description="Helical" evidence="9">
    <location>
        <begin position="25"/>
        <end position="42"/>
    </location>
</feature>
<dbReference type="CDD" id="cd18548">
    <property type="entry name" value="ABC_6TM_Tm287_like"/>
    <property type="match status" value="1"/>
</dbReference>
<protein>
    <submittedName>
        <fullName evidence="12">ABC transporter related protein</fullName>
    </submittedName>
</protein>
<evidence type="ECO:0000313" key="12">
    <source>
        <dbReference type="EMBL" id="ADD45909.1"/>
    </source>
</evidence>
<dbReference type="PANTHER" id="PTHR43394:SF1">
    <property type="entry name" value="ATP-BINDING CASSETTE SUB-FAMILY B MEMBER 10, MITOCHONDRIAL"/>
    <property type="match status" value="1"/>
</dbReference>
<gene>
    <name evidence="12" type="ordered locus">Snas_6289</name>
</gene>
<dbReference type="RefSeq" id="WP_013021480.1">
    <property type="nucleotide sequence ID" value="NC_013947.1"/>
</dbReference>
<feature type="domain" description="ABC transmembrane type-1" evidence="11">
    <location>
        <begin position="26"/>
        <end position="308"/>
    </location>
</feature>
<feature type="transmembrane region" description="Helical" evidence="9">
    <location>
        <begin position="135"/>
        <end position="159"/>
    </location>
</feature>
<dbReference type="Gene3D" id="1.20.1560.10">
    <property type="entry name" value="ABC transporter type 1, transmembrane domain"/>
    <property type="match status" value="1"/>
</dbReference>
<keyword evidence="13" id="KW-1185">Reference proteome</keyword>
<dbReference type="InterPro" id="IPR027417">
    <property type="entry name" value="P-loop_NTPase"/>
</dbReference>
<dbReference type="SUPFAM" id="SSF90123">
    <property type="entry name" value="ABC transporter transmembrane region"/>
    <property type="match status" value="1"/>
</dbReference>
<evidence type="ECO:0000259" key="10">
    <source>
        <dbReference type="PROSITE" id="PS50893"/>
    </source>
</evidence>
<feature type="transmembrane region" description="Helical" evidence="9">
    <location>
        <begin position="165"/>
        <end position="188"/>
    </location>
</feature>
<keyword evidence="4 9" id="KW-0812">Transmembrane</keyword>
<evidence type="ECO:0000256" key="5">
    <source>
        <dbReference type="ARBA" id="ARBA00022741"/>
    </source>
</evidence>
<keyword evidence="7 9" id="KW-1133">Transmembrane helix</keyword>
<dbReference type="EMBL" id="CP001778">
    <property type="protein sequence ID" value="ADD45909.1"/>
    <property type="molecule type" value="Genomic_DNA"/>
</dbReference>
<organism evidence="12 13">
    <name type="scientific">Stackebrandtia nassauensis (strain DSM 44728 / CIP 108903 / NRRL B-16338 / NBRC 102104 / LLR-40K-21)</name>
    <dbReference type="NCBI Taxonomy" id="446470"/>
    <lineage>
        <taxon>Bacteria</taxon>
        <taxon>Bacillati</taxon>
        <taxon>Actinomycetota</taxon>
        <taxon>Actinomycetes</taxon>
        <taxon>Glycomycetales</taxon>
        <taxon>Glycomycetaceae</taxon>
        <taxon>Stackebrandtia</taxon>
    </lineage>
</organism>
<dbReference type="InterPro" id="IPR011527">
    <property type="entry name" value="ABC1_TM_dom"/>
</dbReference>
<accession>D3Q424</accession>
<evidence type="ECO:0000256" key="6">
    <source>
        <dbReference type="ARBA" id="ARBA00022840"/>
    </source>
</evidence>
<evidence type="ECO:0000256" key="8">
    <source>
        <dbReference type="ARBA" id="ARBA00023136"/>
    </source>
</evidence>
<dbReference type="Gene3D" id="3.40.50.300">
    <property type="entry name" value="P-loop containing nucleotide triphosphate hydrolases"/>
    <property type="match status" value="1"/>
</dbReference>
<dbReference type="Proteomes" id="UP000000844">
    <property type="component" value="Chromosome"/>
</dbReference>
<evidence type="ECO:0000256" key="7">
    <source>
        <dbReference type="ARBA" id="ARBA00022989"/>
    </source>
</evidence>
<dbReference type="eggNOG" id="COG1132">
    <property type="taxonomic scope" value="Bacteria"/>
</dbReference>
<name>D3Q424_STANL</name>
<proteinExistence type="predicted"/>
<evidence type="ECO:0000256" key="9">
    <source>
        <dbReference type="SAM" id="Phobius"/>
    </source>
</evidence>